<comment type="caution">
    <text evidence="2">The sequence shown here is derived from an EMBL/GenBank/DDBJ whole genome shotgun (WGS) entry which is preliminary data.</text>
</comment>
<keyword evidence="1" id="KW-1133">Transmembrane helix</keyword>
<feature type="transmembrane region" description="Helical" evidence="1">
    <location>
        <begin position="72"/>
        <end position="96"/>
    </location>
</feature>
<evidence type="ECO:0000256" key="1">
    <source>
        <dbReference type="SAM" id="Phobius"/>
    </source>
</evidence>
<keyword evidence="1" id="KW-0812">Transmembrane</keyword>
<name>A0A512JC09_9HYPH</name>
<dbReference type="InterPro" id="IPR018681">
    <property type="entry name" value="DUF2165_transmembrane"/>
</dbReference>
<protein>
    <submittedName>
        <fullName evidence="2">Membrane protein</fullName>
    </submittedName>
</protein>
<reference evidence="3" key="4">
    <citation type="submission" date="2023-01" db="EMBL/GenBank/DDBJ databases">
        <title>Draft genome sequence of Methylobacterium oxalidis strain NBRC 107715.</title>
        <authorList>
            <person name="Sun Q."/>
            <person name="Mori K."/>
        </authorList>
    </citation>
    <scope>NUCLEOTIDE SEQUENCE</scope>
    <source>
        <strain evidence="3">NBRC 107715</strain>
    </source>
</reference>
<dbReference type="EMBL" id="BSPK01000069">
    <property type="protein sequence ID" value="GLS65351.1"/>
    <property type="molecule type" value="Genomic_DNA"/>
</dbReference>
<organism evidence="2 4">
    <name type="scientific">Methylobacterium oxalidis</name>
    <dbReference type="NCBI Taxonomy" id="944322"/>
    <lineage>
        <taxon>Bacteria</taxon>
        <taxon>Pseudomonadati</taxon>
        <taxon>Pseudomonadota</taxon>
        <taxon>Alphaproteobacteria</taxon>
        <taxon>Hyphomicrobiales</taxon>
        <taxon>Methylobacteriaceae</taxon>
        <taxon>Methylobacterium</taxon>
    </lineage>
</organism>
<feature type="transmembrane region" description="Helical" evidence="1">
    <location>
        <begin position="108"/>
        <end position="126"/>
    </location>
</feature>
<keyword evidence="5" id="KW-1185">Reference proteome</keyword>
<evidence type="ECO:0000313" key="5">
    <source>
        <dbReference type="Proteomes" id="UP001156856"/>
    </source>
</evidence>
<dbReference type="OrthoDB" id="7618855at2"/>
<evidence type="ECO:0000313" key="4">
    <source>
        <dbReference type="Proteomes" id="UP000321960"/>
    </source>
</evidence>
<accession>A0A512JC09</accession>
<dbReference type="EMBL" id="BJZU01000153">
    <property type="protein sequence ID" value="GEP07435.1"/>
    <property type="molecule type" value="Genomic_DNA"/>
</dbReference>
<reference evidence="5" key="2">
    <citation type="journal article" date="2019" name="Int. J. Syst. Evol. Microbiol.">
        <title>The Global Catalogue of Microorganisms (GCM) 10K type strain sequencing project: providing services to taxonomists for standard genome sequencing and annotation.</title>
        <authorList>
            <consortium name="The Broad Institute Genomics Platform"/>
            <consortium name="The Broad Institute Genome Sequencing Center for Infectious Disease"/>
            <person name="Wu L."/>
            <person name="Ma J."/>
        </authorList>
    </citation>
    <scope>NUCLEOTIDE SEQUENCE [LARGE SCALE GENOMIC DNA]</scope>
    <source>
        <strain evidence="5">NBRC 107715</strain>
    </source>
</reference>
<keyword evidence="1" id="KW-0472">Membrane</keyword>
<reference evidence="3" key="1">
    <citation type="journal article" date="2014" name="Int. J. Syst. Evol. Microbiol.">
        <title>Complete genome of a new Firmicutes species belonging to the dominant human colonic microbiota ('Ruminococcus bicirculans') reveals two chromosomes and a selective capacity to utilize plant glucans.</title>
        <authorList>
            <consortium name="NISC Comparative Sequencing Program"/>
            <person name="Wegmann U."/>
            <person name="Louis P."/>
            <person name="Goesmann A."/>
            <person name="Henrissat B."/>
            <person name="Duncan S.H."/>
            <person name="Flint H.J."/>
        </authorList>
    </citation>
    <scope>NUCLEOTIDE SEQUENCE</scope>
    <source>
        <strain evidence="3">NBRC 107715</strain>
    </source>
</reference>
<dbReference type="Proteomes" id="UP000321960">
    <property type="component" value="Unassembled WGS sequence"/>
</dbReference>
<dbReference type="RefSeq" id="WP_147028885.1">
    <property type="nucleotide sequence ID" value="NZ_BJZU01000153.1"/>
</dbReference>
<proteinExistence type="predicted"/>
<feature type="transmembrane region" description="Helical" evidence="1">
    <location>
        <begin position="146"/>
        <end position="165"/>
    </location>
</feature>
<sequence length="171" mass="18888">MPTPPAHLLAIRTSKGVLVLLAALFCLLVGYNNIVDYGSNYTFVQHVMSMDTTFPENHLKDRAVASPLLHQIAYGLIISGELAAGLLCLVGAFTLLRHVRSEQHIFAAAKALPIVGLTIGISIWFFGFMTVAAEWFLMWQSQQWNAVQPAFRFVMCLAVVLIYLVQPEPDG</sequence>
<evidence type="ECO:0000313" key="2">
    <source>
        <dbReference type="EMBL" id="GEP07435.1"/>
    </source>
</evidence>
<dbReference type="AlphaFoldDB" id="A0A512JC09"/>
<gene>
    <name evidence="3" type="ORF">GCM10007888_37330</name>
    <name evidence="2" type="ORF">MOX02_54730</name>
</gene>
<dbReference type="Pfam" id="PF09933">
    <property type="entry name" value="DUF2165"/>
    <property type="match status" value="1"/>
</dbReference>
<feature type="transmembrane region" description="Helical" evidence="1">
    <location>
        <begin position="16"/>
        <end position="34"/>
    </location>
</feature>
<evidence type="ECO:0000313" key="3">
    <source>
        <dbReference type="EMBL" id="GLS65351.1"/>
    </source>
</evidence>
<dbReference type="Proteomes" id="UP001156856">
    <property type="component" value="Unassembled WGS sequence"/>
</dbReference>
<reference evidence="2 4" key="3">
    <citation type="submission" date="2019-07" db="EMBL/GenBank/DDBJ databases">
        <title>Whole genome shotgun sequence of Methylobacterium oxalidis NBRC 107715.</title>
        <authorList>
            <person name="Hosoyama A."/>
            <person name="Uohara A."/>
            <person name="Ohji S."/>
            <person name="Ichikawa N."/>
        </authorList>
    </citation>
    <scope>NUCLEOTIDE SEQUENCE [LARGE SCALE GENOMIC DNA]</scope>
    <source>
        <strain evidence="2 4">NBRC 107715</strain>
    </source>
</reference>